<protein>
    <submittedName>
        <fullName evidence="2">Gti1/pac2 family protein</fullName>
    </submittedName>
</protein>
<dbReference type="AlphaFoldDB" id="A0A5N5QPV0"/>
<evidence type="ECO:0000256" key="1">
    <source>
        <dbReference type="SAM" id="MobiDB-lite"/>
    </source>
</evidence>
<name>A0A5N5QPV0_9AGAM</name>
<evidence type="ECO:0000313" key="2">
    <source>
        <dbReference type="EMBL" id="KAB5593603.1"/>
    </source>
</evidence>
<gene>
    <name evidence="2" type="ORF">CTheo_2896</name>
</gene>
<accession>A0A5N5QPV0</accession>
<dbReference type="OrthoDB" id="5572844at2759"/>
<keyword evidence="3" id="KW-1185">Reference proteome</keyword>
<dbReference type="EMBL" id="SSOP01000033">
    <property type="protein sequence ID" value="KAB5593603.1"/>
    <property type="molecule type" value="Genomic_DNA"/>
</dbReference>
<dbReference type="Proteomes" id="UP000383932">
    <property type="component" value="Unassembled WGS sequence"/>
</dbReference>
<dbReference type="PANTHER" id="PTHR28027:SF1">
    <property type="entry name" value="CAMP INDEPENDENT REGULATORY PROTEIN (AFU_ORTHOLOGUE AFUA_3G09640)"/>
    <property type="match status" value="1"/>
</dbReference>
<dbReference type="Pfam" id="PF09729">
    <property type="entry name" value="Gti1_Pac2"/>
    <property type="match status" value="1"/>
</dbReference>
<feature type="region of interest" description="Disordered" evidence="1">
    <location>
        <begin position="225"/>
        <end position="302"/>
    </location>
</feature>
<sequence>MSTSQPTESRKPPKLMLKSTKDALLIIRAVETTVFPRLVRRLTEQERLESIYSGAVIVYEEYESHIRRFTDTLIWSPSRIVGNYLVYREMKQHEPRPTSRAGSALPPQPASARSLARPRLNTVLDQNERERKKREQLYVGSLTHSSKFKPDGLIKRTFSLATQGVHFHVIGYYTYEDAMNEVFPAPSEHPDFANMEISQAYLADKSLYRIPPRTLKLPNGLLVYAGEGSDRPASPRSESASLEADRESPSASSSTRGTPGFPVSSYQVLPSVNTQPQEDSTNDQPPLRLLPSKGTWEANPAHNPSTFDSYNVKLDAAEYHFPATAPLHLTSSLTTISVPSFALPPTRSVPRLRDARQHPYSENQGRLHAHNFNTTCPQQSEFVPEPPFVSTARPDFSSVAHSPTHEHSLTWPTTQMSLDMGGFGVMQDQFSGEIVGNRQVRERTQISLPMGPHIASQRYGYEVGPSGETVEYDPPARRYGGIEDTGTG</sequence>
<comment type="caution">
    <text evidence="2">The sequence shown here is derived from an EMBL/GenBank/DDBJ whole genome shotgun (WGS) entry which is preliminary data.</text>
</comment>
<dbReference type="GO" id="GO:0003677">
    <property type="term" value="F:DNA binding"/>
    <property type="evidence" value="ECO:0007669"/>
    <property type="project" value="TreeGrafter"/>
</dbReference>
<feature type="compositionally biased region" description="Polar residues" evidence="1">
    <location>
        <begin position="264"/>
        <end position="284"/>
    </location>
</feature>
<dbReference type="InterPro" id="IPR018608">
    <property type="entry name" value="Gti1/Pac2"/>
</dbReference>
<proteinExistence type="predicted"/>
<feature type="region of interest" description="Disordered" evidence="1">
    <location>
        <begin position="466"/>
        <end position="488"/>
    </location>
</feature>
<dbReference type="PANTHER" id="PTHR28027">
    <property type="entry name" value="TRANSCRIPTIONAL REGULATOR MIT1"/>
    <property type="match status" value="1"/>
</dbReference>
<evidence type="ECO:0000313" key="3">
    <source>
        <dbReference type="Proteomes" id="UP000383932"/>
    </source>
</evidence>
<reference evidence="2 3" key="1">
    <citation type="journal article" date="2019" name="Fungal Biol. Biotechnol.">
        <title>Draft genome sequence of fastidious pathogen Ceratobasidium theobromae, which causes vascular-streak dieback in Theobroma cacao.</title>
        <authorList>
            <person name="Ali S.S."/>
            <person name="Asman A."/>
            <person name="Shao J."/>
            <person name="Firmansyah A.P."/>
            <person name="Susilo A.W."/>
            <person name="Rosmana A."/>
            <person name="McMahon P."/>
            <person name="Junaid M."/>
            <person name="Guest D."/>
            <person name="Kheng T.Y."/>
            <person name="Meinhardt L.W."/>
            <person name="Bailey B.A."/>
        </authorList>
    </citation>
    <scope>NUCLEOTIDE SEQUENCE [LARGE SCALE GENOMIC DNA]</scope>
    <source>
        <strain evidence="2 3">CT2</strain>
    </source>
</reference>
<organism evidence="2 3">
    <name type="scientific">Ceratobasidium theobromae</name>
    <dbReference type="NCBI Taxonomy" id="1582974"/>
    <lineage>
        <taxon>Eukaryota</taxon>
        <taxon>Fungi</taxon>
        <taxon>Dikarya</taxon>
        <taxon>Basidiomycota</taxon>
        <taxon>Agaricomycotina</taxon>
        <taxon>Agaricomycetes</taxon>
        <taxon>Cantharellales</taxon>
        <taxon>Ceratobasidiaceae</taxon>
        <taxon>Ceratobasidium</taxon>
    </lineage>
</organism>
<feature type="region of interest" description="Disordered" evidence="1">
    <location>
        <begin position="92"/>
        <end position="131"/>
    </location>
</feature>